<dbReference type="NCBIfam" id="NF005559">
    <property type="entry name" value="PRK07231.1"/>
    <property type="match status" value="1"/>
</dbReference>
<dbReference type="AlphaFoldDB" id="A0A6L9S3Q7"/>
<dbReference type="PROSITE" id="PS00061">
    <property type="entry name" value="ADH_SHORT"/>
    <property type="match status" value="1"/>
</dbReference>
<dbReference type="PANTHER" id="PTHR24321:SF8">
    <property type="entry name" value="ESTRADIOL 17-BETA-DEHYDROGENASE 8-RELATED"/>
    <property type="match status" value="1"/>
</dbReference>
<dbReference type="FunFam" id="3.40.50.720:FF:000084">
    <property type="entry name" value="Short-chain dehydrogenase reductase"/>
    <property type="match status" value="1"/>
</dbReference>
<feature type="domain" description="Ketoreductase" evidence="5">
    <location>
        <begin position="42"/>
        <end position="213"/>
    </location>
</feature>
<dbReference type="EMBL" id="JAAGOA010000003">
    <property type="protein sequence ID" value="NED99755.1"/>
    <property type="molecule type" value="Genomic_DNA"/>
</dbReference>
<name>A0A6L9S3Q7_9ACTN</name>
<comment type="similarity">
    <text evidence="1">Belongs to the short-chain dehydrogenases/reductases (SDR) family.</text>
</comment>
<feature type="compositionally biased region" description="Low complexity" evidence="4">
    <location>
        <begin position="7"/>
        <end position="29"/>
    </location>
</feature>
<gene>
    <name evidence="6" type="ORF">G1H10_06200</name>
</gene>
<dbReference type="InterPro" id="IPR036291">
    <property type="entry name" value="NAD(P)-bd_dom_sf"/>
</dbReference>
<dbReference type="InterPro" id="IPR057326">
    <property type="entry name" value="KR_dom"/>
</dbReference>
<sequence>MTDSDITVTRATAATGSGSGTTPAVSGSSRAHTEHTPRFDGRTAIVTGAGSGIGRGVARAFARAGATVVVAGRSPDTLEQTVKLIEQDGGNGLAVPTDVTVDDEVRRLVAVTVERFGRLDVAVNNAGVLAGGPIAELGAEDWARMLEVNVTGVFLAMKHEIAAMRAAGGGAIVNIGSNLGAHTQAPGVGAYGATKAAVSALSKAAALENISGGIRINVVSPGAVDAPMSLLPGETPEQRAERFAAMIPVGRIGSQDEIASTVLWAASDGAGYLVGHDLLVDGGASL</sequence>
<proteinExistence type="inferred from homology"/>
<comment type="caution">
    <text evidence="6">The sequence shown here is derived from an EMBL/GenBank/DDBJ whole genome shotgun (WGS) entry which is preliminary data.</text>
</comment>
<protein>
    <submittedName>
        <fullName evidence="6">Glucose 1-dehydrogenase</fullName>
        <ecNumber evidence="6">1.1.1.47</ecNumber>
    </submittedName>
</protein>
<evidence type="ECO:0000313" key="7">
    <source>
        <dbReference type="Proteomes" id="UP000475214"/>
    </source>
</evidence>
<keyword evidence="3" id="KW-0520">NAD</keyword>
<dbReference type="InterPro" id="IPR020904">
    <property type="entry name" value="Sc_DH/Rdtase_CS"/>
</dbReference>
<dbReference type="CDD" id="cd05233">
    <property type="entry name" value="SDR_c"/>
    <property type="match status" value="1"/>
</dbReference>
<keyword evidence="7" id="KW-1185">Reference proteome</keyword>
<evidence type="ECO:0000256" key="4">
    <source>
        <dbReference type="SAM" id="MobiDB-lite"/>
    </source>
</evidence>
<evidence type="ECO:0000256" key="1">
    <source>
        <dbReference type="ARBA" id="ARBA00006484"/>
    </source>
</evidence>
<dbReference type="RefSeq" id="WP_163734191.1">
    <property type="nucleotide sequence ID" value="NZ_JAAGOA010000003.1"/>
</dbReference>
<evidence type="ECO:0000313" key="6">
    <source>
        <dbReference type="EMBL" id="NED99755.1"/>
    </source>
</evidence>
<accession>A0A6L9S3Q7</accession>
<keyword evidence="2 6" id="KW-0560">Oxidoreductase</keyword>
<evidence type="ECO:0000256" key="3">
    <source>
        <dbReference type="ARBA" id="ARBA00023027"/>
    </source>
</evidence>
<dbReference type="GO" id="GO:0047936">
    <property type="term" value="F:glucose 1-dehydrogenase [NAD(P)+] activity"/>
    <property type="evidence" value="ECO:0007669"/>
    <property type="project" value="UniProtKB-EC"/>
</dbReference>
<dbReference type="Pfam" id="PF13561">
    <property type="entry name" value="adh_short_C2"/>
    <property type="match status" value="1"/>
</dbReference>
<dbReference type="PANTHER" id="PTHR24321">
    <property type="entry name" value="DEHYDROGENASES, SHORT CHAIN"/>
    <property type="match status" value="1"/>
</dbReference>
<dbReference type="PRINTS" id="PR00081">
    <property type="entry name" value="GDHRDH"/>
</dbReference>
<dbReference type="Proteomes" id="UP000475214">
    <property type="component" value="Unassembled WGS sequence"/>
</dbReference>
<evidence type="ECO:0000259" key="5">
    <source>
        <dbReference type="SMART" id="SM00822"/>
    </source>
</evidence>
<evidence type="ECO:0000256" key="2">
    <source>
        <dbReference type="ARBA" id="ARBA00023002"/>
    </source>
</evidence>
<dbReference type="InterPro" id="IPR002347">
    <property type="entry name" value="SDR_fam"/>
</dbReference>
<organism evidence="6 7">
    <name type="scientific">Phytoactinopolyspora halotolerans</name>
    <dbReference type="NCBI Taxonomy" id="1981512"/>
    <lineage>
        <taxon>Bacteria</taxon>
        <taxon>Bacillati</taxon>
        <taxon>Actinomycetota</taxon>
        <taxon>Actinomycetes</taxon>
        <taxon>Jiangellales</taxon>
        <taxon>Jiangellaceae</taxon>
        <taxon>Phytoactinopolyspora</taxon>
    </lineage>
</organism>
<dbReference type="SMART" id="SM00822">
    <property type="entry name" value="PKS_KR"/>
    <property type="match status" value="1"/>
</dbReference>
<dbReference type="PRINTS" id="PR00080">
    <property type="entry name" value="SDRFAMILY"/>
</dbReference>
<dbReference type="Gene3D" id="3.40.50.720">
    <property type="entry name" value="NAD(P)-binding Rossmann-like Domain"/>
    <property type="match status" value="1"/>
</dbReference>
<dbReference type="EC" id="1.1.1.47" evidence="6"/>
<dbReference type="SUPFAM" id="SSF51735">
    <property type="entry name" value="NAD(P)-binding Rossmann-fold domains"/>
    <property type="match status" value="1"/>
</dbReference>
<feature type="region of interest" description="Disordered" evidence="4">
    <location>
        <begin position="1"/>
        <end position="37"/>
    </location>
</feature>
<reference evidence="6 7" key="1">
    <citation type="submission" date="2020-02" db="EMBL/GenBank/DDBJ databases">
        <authorList>
            <person name="Li X.-J."/>
            <person name="Han X.-M."/>
        </authorList>
    </citation>
    <scope>NUCLEOTIDE SEQUENCE [LARGE SCALE GENOMIC DNA]</scope>
    <source>
        <strain evidence="6 7">CCTCC AB 2017055</strain>
    </source>
</reference>